<dbReference type="InterPro" id="IPR017892">
    <property type="entry name" value="Pkinase_C"/>
</dbReference>
<feature type="domain" description="AGC-kinase C-terminal" evidence="6">
    <location>
        <begin position="6"/>
        <end position="77"/>
    </location>
</feature>
<evidence type="ECO:0000256" key="4">
    <source>
        <dbReference type="ARBA" id="ARBA00022777"/>
    </source>
</evidence>
<keyword evidence="3" id="KW-0547">Nucleotide-binding</keyword>
<evidence type="ECO:0000256" key="3">
    <source>
        <dbReference type="ARBA" id="ARBA00022741"/>
    </source>
</evidence>
<evidence type="ECO:0000256" key="2">
    <source>
        <dbReference type="ARBA" id="ARBA00022679"/>
    </source>
</evidence>
<proteinExistence type="predicted"/>
<evidence type="ECO:0000313" key="7">
    <source>
        <dbReference type="EMBL" id="CAD2151190.1"/>
    </source>
</evidence>
<evidence type="ECO:0000256" key="5">
    <source>
        <dbReference type="ARBA" id="ARBA00022840"/>
    </source>
</evidence>
<sequence length="79" mass="9373">MLFFRYSIDWELLVERRITPPYNPNINGDRDLQRFDTSFTNEDPALTPDEPEVIARIDQSEFDGFEYVNPLIFNKEDSV</sequence>
<dbReference type="AlphaFoldDB" id="A0A6V7UA55"/>
<keyword evidence="1" id="KW-0723">Serine/threonine-protein kinase</keyword>
<accession>A0A6V7UA55</accession>
<keyword evidence="2" id="KW-0808">Transferase</keyword>
<dbReference type="SMART" id="SM00133">
    <property type="entry name" value="S_TK_X"/>
    <property type="match status" value="1"/>
</dbReference>
<comment type="caution">
    <text evidence="7">The sequence shown here is derived from an EMBL/GenBank/DDBJ whole genome shotgun (WGS) entry which is preliminary data.</text>
</comment>
<dbReference type="Pfam" id="PF00433">
    <property type="entry name" value="Pkinase_C"/>
    <property type="match status" value="1"/>
</dbReference>
<dbReference type="EMBL" id="CAJEWN010000047">
    <property type="protein sequence ID" value="CAD2151190.1"/>
    <property type="molecule type" value="Genomic_DNA"/>
</dbReference>
<reference evidence="7 8" key="1">
    <citation type="submission" date="2020-08" db="EMBL/GenBank/DDBJ databases">
        <authorList>
            <person name="Koutsovoulos G."/>
            <person name="Danchin GJ E."/>
        </authorList>
    </citation>
    <scope>NUCLEOTIDE SEQUENCE [LARGE SCALE GENOMIC DNA]</scope>
</reference>
<keyword evidence="4" id="KW-0418">Kinase</keyword>
<name>A0A6V7UA55_MELEN</name>
<dbReference type="PROSITE" id="PS51285">
    <property type="entry name" value="AGC_KINASE_CTER"/>
    <property type="match status" value="1"/>
</dbReference>
<dbReference type="GO" id="GO:0005524">
    <property type="term" value="F:ATP binding"/>
    <property type="evidence" value="ECO:0007669"/>
    <property type="project" value="UniProtKB-KW"/>
</dbReference>
<dbReference type="InterPro" id="IPR000961">
    <property type="entry name" value="AGC-kinase_C"/>
</dbReference>
<dbReference type="Gene3D" id="3.30.200.20">
    <property type="entry name" value="Phosphorylase Kinase, domain 1"/>
    <property type="match status" value="1"/>
</dbReference>
<dbReference type="Proteomes" id="UP000580250">
    <property type="component" value="Unassembled WGS sequence"/>
</dbReference>
<gene>
    <name evidence="7" type="ORF">MENT_LOCUS10315</name>
</gene>
<evidence type="ECO:0000313" key="8">
    <source>
        <dbReference type="Proteomes" id="UP000580250"/>
    </source>
</evidence>
<evidence type="ECO:0000259" key="6">
    <source>
        <dbReference type="PROSITE" id="PS51285"/>
    </source>
</evidence>
<protein>
    <recommendedName>
        <fullName evidence="6">AGC-kinase C-terminal domain-containing protein</fullName>
    </recommendedName>
</protein>
<dbReference type="OrthoDB" id="63267at2759"/>
<evidence type="ECO:0000256" key="1">
    <source>
        <dbReference type="ARBA" id="ARBA00022527"/>
    </source>
</evidence>
<dbReference type="GO" id="GO:0004674">
    <property type="term" value="F:protein serine/threonine kinase activity"/>
    <property type="evidence" value="ECO:0007669"/>
    <property type="project" value="UniProtKB-KW"/>
</dbReference>
<keyword evidence="5" id="KW-0067">ATP-binding</keyword>
<organism evidence="7 8">
    <name type="scientific">Meloidogyne enterolobii</name>
    <name type="common">Root-knot nematode worm</name>
    <name type="synonym">Meloidogyne mayaguensis</name>
    <dbReference type="NCBI Taxonomy" id="390850"/>
    <lineage>
        <taxon>Eukaryota</taxon>
        <taxon>Metazoa</taxon>
        <taxon>Ecdysozoa</taxon>
        <taxon>Nematoda</taxon>
        <taxon>Chromadorea</taxon>
        <taxon>Rhabditida</taxon>
        <taxon>Tylenchina</taxon>
        <taxon>Tylenchomorpha</taxon>
        <taxon>Tylenchoidea</taxon>
        <taxon>Meloidogynidae</taxon>
        <taxon>Meloidogyninae</taxon>
        <taxon>Meloidogyne</taxon>
    </lineage>
</organism>